<dbReference type="Pfam" id="PF13456">
    <property type="entry name" value="RVT_3"/>
    <property type="match status" value="1"/>
</dbReference>
<dbReference type="GO" id="GO:0003676">
    <property type="term" value="F:nucleic acid binding"/>
    <property type="evidence" value="ECO:0007669"/>
    <property type="project" value="InterPro"/>
</dbReference>
<proteinExistence type="predicted"/>
<dbReference type="AlphaFoldDB" id="A0AAE0A8P5"/>
<dbReference type="GO" id="GO:0004523">
    <property type="term" value="F:RNA-DNA hybrid ribonuclease activity"/>
    <property type="evidence" value="ECO:0007669"/>
    <property type="project" value="InterPro"/>
</dbReference>
<gene>
    <name evidence="2" type="ORF">Dsin_020163</name>
</gene>
<evidence type="ECO:0000313" key="3">
    <source>
        <dbReference type="Proteomes" id="UP001281410"/>
    </source>
</evidence>
<accession>A0AAE0A8P5</accession>
<reference evidence="2" key="1">
    <citation type="journal article" date="2023" name="Plant J.">
        <title>Genome sequences and population genomics provide insights into the demographic history, inbreeding, and mutation load of two 'living fossil' tree species of Dipteronia.</title>
        <authorList>
            <person name="Feng Y."/>
            <person name="Comes H.P."/>
            <person name="Chen J."/>
            <person name="Zhu S."/>
            <person name="Lu R."/>
            <person name="Zhang X."/>
            <person name="Li P."/>
            <person name="Qiu J."/>
            <person name="Olsen K.M."/>
            <person name="Qiu Y."/>
        </authorList>
    </citation>
    <scope>NUCLEOTIDE SEQUENCE</scope>
    <source>
        <strain evidence="2">NBL</strain>
    </source>
</reference>
<evidence type="ECO:0000259" key="1">
    <source>
        <dbReference type="Pfam" id="PF13456"/>
    </source>
</evidence>
<sequence length="97" mass="10388">MRLVGVPSPGDHRIDHKGTVLASCYKYLIANSMAILKGLQFGKACCRESPVCVESDDTAIMKLINDTSHLNSDCGVILSDIASISNHLSISSVLPFP</sequence>
<dbReference type="InterPro" id="IPR002156">
    <property type="entry name" value="RNaseH_domain"/>
</dbReference>
<protein>
    <recommendedName>
        <fullName evidence="1">RNase H type-1 domain-containing protein</fullName>
    </recommendedName>
</protein>
<feature type="domain" description="RNase H type-1" evidence="1">
    <location>
        <begin position="16"/>
        <end position="89"/>
    </location>
</feature>
<name>A0AAE0A8P5_9ROSI</name>
<evidence type="ECO:0000313" key="2">
    <source>
        <dbReference type="EMBL" id="KAK3206117.1"/>
    </source>
</evidence>
<dbReference type="EMBL" id="JANJYJ010000006">
    <property type="protein sequence ID" value="KAK3206117.1"/>
    <property type="molecule type" value="Genomic_DNA"/>
</dbReference>
<keyword evidence="3" id="KW-1185">Reference proteome</keyword>
<organism evidence="2 3">
    <name type="scientific">Dipteronia sinensis</name>
    <dbReference type="NCBI Taxonomy" id="43782"/>
    <lineage>
        <taxon>Eukaryota</taxon>
        <taxon>Viridiplantae</taxon>
        <taxon>Streptophyta</taxon>
        <taxon>Embryophyta</taxon>
        <taxon>Tracheophyta</taxon>
        <taxon>Spermatophyta</taxon>
        <taxon>Magnoliopsida</taxon>
        <taxon>eudicotyledons</taxon>
        <taxon>Gunneridae</taxon>
        <taxon>Pentapetalae</taxon>
        <taxon>rosids</taxon>
        <taxon>malvids</taxon>
        <taxon>Sapindales</taxon>
        <taxon>Sapindaceae</taxon>
        <taxon>Hippocastanoideae</taxon>
        <taxon>Acereae</taxon>
        <taxon>Dipteronia</taxon>
    </lineage>
</organism>
<comment type="caution">
    <text evidence="2">The sequence shown here is derived from an EMBL/GenBank/DDBJ whole genome shotgun (WGS) entry which is preliminary data.</text>
</comment>
<dbReference type="Proteomes" id="UP001281410">
    <property type="component" value="Unassembled WGS sequence"/>
</dbReference>